<dbReference type="EMBL" id="CAXAMM010040795">
    <property type="protein sequence ID" value="CAK9095438.1"/>
    <property type="molecule type" value="Genomic_DNA"/>
</dbReference>
<gene>
    <name evidence="3" type="ORF">SCF082_LOCUS44823</name>
</gene>
<evidence type="ECO:0000313" key="3">
    <source>
        <dbReference type="EMBL" id="CAK9095438.1"/>
    </source>
</evidence>
<name>A0ABP0R6M2_9DINO</name>
<dbReference type="Pfam" id="PF08495">
    <property type="entry name" value="FIST"/>
    <property type="match status" value="1"/>
</dbReference>
<evidence type="ECO:0000313" key="4">
    <source>
        <dbReference type="Proteomes" id="UP001642464"/>
    </source>
</evidence>
<sequence length="585" mass="61878">MCWQHMPGYEVDLPSSNSVGLLLRQRGQLDAAIAHLTLTTLVFRGFKSHAHELISTATSSTAGFGQMEAAPARPAAAAPPGATLARARPPAALQRSLPLATSRSSSREVSKTWAFAILAWGWRASRRPKGELSLGAAERSRSGSRRIACRAAAEVQSDFVSACSMAPTWEEAVEEVAQEVGTGFEAAFVFASELYVDQAQGMAPLMETLRERLDVEHLVGGAAGGSIGRCVGKMATDYGKCEEGEPIEVERGFVLSVAAIRTAGAVPFFVAGDASGDLELINRMAEGGAVRSMLLLADPFGPVEQIMQTLDESFPKVTKAGGITAALRVGSGTQVGFMPSMSICSRGNQARLLSQGICGLMMTDMDVHTVVCQGCLGVGPAVRISNVSGPVVLGIGGRPAKEALGLIFGNVDETLREKMRSSLLLGLGSPGVNENSIDDGDWLIRGIQEVTPNGGFVVGGALEEGQALRFHVRDKESAEADLKLMLNRYRLERSFSGGQEPLGCLLFTCNGRGENLYGRRHVDARALQEALGDLGSRVTGFFCNGELGAPGLTKPSEELASRDEVRPMSLHGFTAVFAILVPAKS</sequence>
<reference evidence="3 4" key="1">
    <citation type="submission" date="2024-02" db="EMBL/GenBank/DDBJ databases">
        <authorList>
            <person name="Chen Y."/>
            <person name="Shah S."/>
            <person name="Dougan E. K."/>
            <person name="Thang M."/>
            <person name="Chan C."/>
        </authorList>
    </citation>
    <scope>NUCLEOTIDE SEQUENCE [LARGE SCALE GENOMIC DNA]</scope>
</reference>
<accession>A0ABP0R6M2</accession>
<evidence type="ECO:0000259" key="2">
    <source>
        <dbReference type="SMART" id="SM01204"/>
    </source>
</evidence>
<dbReference type="PANTHER" id="PTHR14939">
    <property type="entry name" value="F-BOX ONLY PROTEIN 22"/>
    <property type="match status" value="1"/>
</dbReference>
<dbReference type="Proteomes" id="UP001642464">
    <property type="component" value="Unassembled WGS sequence"/>
</dbReference>
<dbReference type="Pfam" id="PF10442">
    <property type="entry name" value="FIST_C"/>
    <property type="match status" value="1"/>
</dbReference>
<dbReference type="InterPro" id="IPR013702">
    <property type="entry name" value="FIST_domain_N"/>
</dbReference>
<proteinExistence type="predicted"/>
<protein>
    <submittedName>
        <fullName evidence="3">Uncharacterized protein Rv0628c</fullName>
    </submittedName>
</protein>
<feature type="domain" description="FIST C-domain" evidence="2">
    <location>
        <begin position="400"/>
        <end position="550"/>
    </location>
</feature>
<evidence type="ECO:0000259" key="1">
    <source>
        <dbReference type="SMART" id="SM00897"/>
    </source>
</evidence>
<keyword evidence="4" id="KW-1185">Reference proteome</keyword>
<organism evidence="3 4">
    <name type="scientific">Durusdinium trenchii</name>
    <dbReference type="NCBI Taxonomy" id="1381693"/>
    <lineage>
        <taxon>Eukaryota</taxon>
        <taxon>Sar</taxon>
        <taxon>Alveolata</taxon>
        <taxon>Dinophyceae</taxon>
        <taxon>Suessiales</taxon>
        <taxon>Symbiodiniaceae</taxon>
        <taxon>Durusdinium</taxon>
    </lineage>
</organism>
<dbReference type="PANTHER" id="PTHR14939:SF5">
    <property type="entry name" value="F-BOX ONLY PROTEIN 22"/>
    <property type="match status" value="1"/>
</dbReference>
<comment type="caution">
    <text evidence="3">The sequence shown here is derived from an EMBL/GenBank/DDBJ whole genome shotgun (WGS) entry which is preliminary data.</text>
</comment>
<dbReference type="SMART" id="SM01204">
    <property type="entry name" value="FIST_C"/>
    <property type="match status" value="1"/>
</dbReference>
<dbReference type="SMART" id="SM00897">
    <property type="entry name" value="FIST"/>
    <property type="match status" value="1"/>
</dbReference>
<feature type="domain" description="FIST" evidence="1">
    <location>
        <begin position="183"/>
        <end position="399"/>
    </location>
</feature>
<dbReference type="InterPro" id="IPR019494">
    <property type="entry name" value="FIST_C"/>
</dbReference>